<dbReference type="Gene3D" id="3.90.580.10">
    <property type="entry name" value="Zinc finger, CHC2-type domain"/>
    <property type="match status" value="1"/>
</dbReference>
<keyword evidence="4 12" id="KW-0548">Nucleotidyltransferase</keyword>
<dbReference type="InterPro" id="IPR034151">
    <property type="entry name" value="TOPRIM_DnaG_bac"/>
</dbReference>
<dbReference type="Gene3D" id="3.40.1360.10">
    <property type="match status" value="1"/>
</dbReference>
<dbReference type="Pfam" id="PF01807">
    <property type="entry name" value="Zn_ribbon_DnaG"/>
    <property type="match status" value="1"/>
</dbReference>
<dbReference type="InterPro" id="IPR006171">
    <property type="entry name" value="TOPRIM_dom"/>
</dbReference>
<dbReference type="InParanoid" id="A0A371REK5"/>
<evidence type="ECO:0000313" key="15">
    <source>
        <dbReference type="EMBL" id="RFB03874.1"/>
    </source>
</evidence>
<dbReference type="Gene3D" id="3.90.980.10">
    <property type="entry name" value="DNA primase, catalytic core, N-terminal domain"/>
    <property type="match status" value="1"/>
</dbReference>
<evidence type="ECO:0000313" key="16">
    <source>
        <dbReference type="Proteomes" id="UP000264589"/>
    </source>
</evidence>
<dbReference type="InterPro" id="IPR037068">
    <property type="entry name" value="DNA_primase_core_N_sf"/>
</dbReference>
<dbReference type="EC" id="2.7.7.101" evidence="12"/>
<evidence type="ECO:0000259" key="14">
    <source>
        <dbReference type="PROSITE" id="PS50880"/>
    </source>
</evidence>
<dbReference type="SUPFAM" id="SSF56731">
    <property type="entry name" value="DNA primase core"/>
    <property type="match status" value="1"/>
</dbReference>
<evidence type="ECO:0000256" key="9">
    <source>
        <dbReference type="ARBA" id="ARBA00022842"/>
    </source>
</evidence>
<evidence type="ECO:0000256" key="10">
    <source>
        <dbReference type="ARBA" id="ARBA00023125"/>
    </source>
</evidence>
<dbReference type="SMART" id="SM00400">
    <property type="entry name" value="ZnF_CHCC"/>
    <property type="match status" value="1"/>
</dbReference>
<keyword evidence="6" id="KW-0479">Metal-binding</keyword>
<comment type="catalytic activity">
    <reaction evidence="12">
        <text>ssDNA + n NTP = ssDNA/pppN(pN)n-1 hybrid + (n-1) diphosphate.</text>
        <dbReference type="EC" id="2.7.7.101"/>
    </reaction>
</comment>
<dbReference type="RefSeq" id="WP_116390502.1">
    <property type="nucleotide sequence ID" value="NZ_QUQO01000001.1"/>
</dbReference>
<feature type="domain" description="Toprim" evidence="14">
    <location>
        <begin position="258"/>
        <end position="339"/>
    </location>
</feature>
<keyword evidence="2 12" id="KW-0639">Primosome</keyword>
<evidence type="ECO:0000256" key="5">
    <source>
        <dbReference type="ARBA" id="ARBA00022705"/>
    </source>
</evidence>
<keyword evidence="16" id="KW-1185">Reference proteome</keyword>
<dbReference type="InterPro" id="IPR006295">
    <property type="entry name" value="DNA_primase_DnaG"/>
</dbReference>
<accession>A0A371REK5</accession>
<dbReference type="GO" id="GO:0008270">
    <property type="term" value="F:zinc ion binding"/>
    <property type="evidence" value="ECO:0007669"/>
    <property type="project" value="UniProtKB-KW"/>
</dbReference>
<dbReference type="InterPro" id="IPR030846">
    <property type="entry name" value="DnaG_bac"/>
</dbReference>
<keyword evidence="9" id="KW-0460">Magnesium</keyword>
<dbReference type="GO" id="GO:0003677">
    <property type="term" value="F:DNA binding"/>
    <property type="evidence" value="ECO:0007669"/>
    <property type="project" value="UniProtKB-KW"/>
</dbReference>
<reference evidence="15 16" key="1">
    <citation type="submission" date="2018-08" db="EMBL/GenBank/DDBJ databases">
        <title>Parvularcula sp. SM1705, isolated from surface water of the South Sea China.</title>
        <authorList>
            <person name="Sun L."/>
        </authorList>
    </citation>
    <scope>NUCLEOTIDE SEQUENCE [LARGE SCALE GENOMIC DNA]</scope>
    <source>
        <strain evidence="15 16">SM1705</strain>
    </source>
</reference>
<dbReference type="PANTHER" id="PTHR30313">
    <property type="entry name" value="DNA PRIMASE"/>
    <property type="match status" value="1"/>
</dbReference>
<dbReference type="InterPro" id="IPR013264">
    <property type="entry name" value="DNAG_N"/>
</dbReference>
<name>A0A371REK5_9PROT</name>
<evidence type="ECO:0000256" key="12">
    <source>
        <dbReference type="HAMAP-Rule" id="MF_00974"/>
    </source>
</evidence>
<dbReference type="PROSITE" id="PS50880">
    <property type="entry name" value="TOPRIM"/>
    <property type="match status" value="1"/>
</dbReference>
<dbReference type="GO" id="GO:0006269">
    <property type="term" value="P:DNA replication, synthesis of primer"/>
    <property type="evidence" value="ECO:0007669"/>
    <property type="project" value="UniProtKB-UniRule"/>
</dbReference>
<dbReference type="OrthoDB" id="9803773at2"/>
<dbReference type="FunCoup" id="A0A371REK5">
    <property type="interactions" value="257"/>
</dbReference>
<comment type="caution">
    <text evidence="15">The sequence shown here is derived from an EMBL/GenBank/DDBJ whole genome shotgun (WGS) entry which is preliminary data.</text>
</comment>
<gene>
    <name evidence="12" type="primary">dnaG</name>
    <name evidence="15" type="ORF">DX908_00390</name>
</gene>
<dbReference type="Pfam" id="PF13155">
    <property type="entry name" value="Toprim_2"/>
    <property type="match status" value="1"/>
</dbReference>
<evidence type="ECO:0000256" key="13">
    <source>
        <dbReference type="SAM" id="MobiDB-lite"/>
    </source>
</evidence>
<evidence type="ECO:0000256" key="7">
    <source>
        <dbReference type="ARBA" id="ARBA00022771"/>
    </source>
</evidence>
<evidence type="ECO:0000256" key="6">
    <source>
        <dbReference type="ARBA" id="ARBA00022723"/>
    </source>
</evidence>
<dbReference type="SMART" id="SM00493">
    <property type="entry name" value="TOPRIM"/>
    <property type="match status" value="1"/>
</dbReference>
<dbReference type="Pfam" id="PF08275">
    <property type="entry name" value="DNAG_N"/>
    <property type="match status" value="1"/>
</dbReference>
<protein>
    <recommendedName>
        <fullName evidence="12">DNA primase</fullName>
        <ecNumber evidence="12">2.7.7.101</ecNumber>
    </recommendedName>
</protein>
<dbReference type="FunFam" id="3.40.1360.10:FF:000002">
    <property type="entry name" value="DNA primase"/>
    <property type="match status" value="1"/>
</dbReference>
<keyword evidence="8" id="KW-0862">Zinc</keyword>
<dbReference type="PANTHER" id="PTHR30313:SF2">
    <property type="entry name" value="DNA PRIMASE"/>
    <property type="match status" value="1"/>
</dbReference>
<dbReference type="GO" id="GO:0000428">
    <property type="term" value="C:DNA-directed RNA polymerase complex"/>
    <property type="evidence" value="ECO:0007669"/>
    <property type="project" value="UniProtKB-KW"/>
</dbReference>
<dbReference type="CDD" id="cd03364">
    <property type="entry name" value="TOPRIM_DnaG_primases"/>
    <property type="match status" value="1"/>
</dbReference>
<dbReference type="HAMAP" id="MF_00974">
    <property type="entry name" value="DNA_primase_DnaG"/>
    <property type="match status" value="1"/>
</dbReference>
<evidence type="ECO:0000256" key="3">
    <source>
        <dbReference type="ARBA" id="ARBA00022679"/>
    </source>
</evidence>
<dbReference type="NCBIfam" id="TIGR01391">
    <property type="entry name" value="dnaG"/>
    <property type="match status" value="1"/>
</dbReference>
<dbReference type="EMBL" id="QUQO01000001">
    <property type="protein sequence ID" value="RFB03874.1"/>
    <property type="molecule type" value="Genomic_DNA"/>
</dbReference>
<evidence type="ECO:0000256" key="4">
    <source>
        <dbReference type="ARBA" id="ARBA00022695"/>
    </source>
</evidence>
<proteinExistence type="inferred from homology"/>
<sequence length="633" mass="69997">MPRFSPDFLDELRARLRASDVIGRHLKLKKEGREYRGLSPFTSEKTPSFFVNDEKGRFFDFSSGKSGDIVGFLMETQNLSFPEAVSQLADLAGMEIPKDTPDDERREKVAKDIAGANVEAAKFYRAMLTRAEGREALAYLDRRGVSERARQVFGLGYAPGTRTALLDHLINHDFPLDLLVEAGLVIRPDDGGKPYDKFRDRVMFPILGRRGVIAFGGRALSKDVQAKYMNSPETPLFHKSATLYHYDRARKMQAETKKPLLVAEGYMDVIALWEAGLPAVAPLGTAITERQLEMLWRATDTPVMCLDGDRAGQAAAFRAIDRALPILKPGKSLNFAFLPEGQDPDDLIRAKGASAMEEIIEAARPMADVLWEHESETHPRTTPEQAAAFRRQLREKVKDIADPDVKHAYGDYFAVKLNELQGSGGGHADKRTFRGTGRSEWRGRPKGYSRGPMGSGFYRDQVMPSTALKSAMSAAKSAETATEAVLVLALANHPGLIAEHEDEVFTLEIADPGLSRVLGRILDAFTANPDLDSGAVASHLSGDEIALQTYSDWMADPRLSLLKFIKPGATAEFAEQGWLNALSKYRYHGDLEAEVADAAISAHQDAGQEKIWREAVSHRSRLVSEHKPDESQD</sequence>
<comment type="similarity">
    <text evidence="12">Belongs to the DnaG primase family.</text>
</comment>
<dbReference type="Proteomes" id="UP000264589">
    <property type="component" value="Unassembled WGS sequence"/>
</dbReference>
<dbReference type="GO" id="GO:0003899">
    <property type="term" value="F:DNA-directed RNA polymerase activity"/>
    <property type="evidence" value="ECO:0007669"/>
    <property type="project" value="UniProtKB-UniRule"/>
</dbReference>
<keyword evidence="3 12" id="KW-0808">Transferase</keyword>
<dbReference type="InterPro" id="IPR050219">
    <property type="entry name" value="DnaG_primase"/>
</dbReference>
<keyword evidence="5 12" id="KW-0235">DNA replication</keyword>
<comment type="function">
    <text evidence="12">RNA polymerase that catalyzes the synthesis of short RNA molecules used as primers for DNA polymerase during DNA replication.</text>
</comment>
<evidence type="ECO:0000256" key="2">
    <source>
        <dbReference type="ARBA" id="ARBA00022515"/>
    </source>
</evidence>
<feature type="region of interest" description="Disordered" evidence="13">
    <location>
        <begin position="424"/>
        <end position="455"/>
    </location>
</feature>
<dbReference type="GO" id="GO:0005737">
    <property type="term" value="C:cytoplasm"/>
    <property type="evidence" value="ECO:0007669"/>
    <property type="project" value="TreeGrafter"/>
</dbReference>
<keyword evidence="11 12" id="KW-0804">Transcription</keyword>
<keyword evidence="1 12" id="KW-0240">DNA-directed RNA polymerase</keyword>
<comment type="caution">
    <text evidence="12">Lacks conserved residue(s) required for the propagation of feature annotation.</text>
</comment>
<feature type="compositionally biased region" description="Basic and acidic residues" evidence="13">
    <location>
        <begin position="427"/>
        <end position="443"/>
    </location>
</feature>
<dbReference type="SUPFAM" id="SSF57783">
    <property type="entry name" value="Zinc beta-ribbon"/>
    <property type="match status" value="1"/>
</dbReference>
<organism evidence="15 16">
    <name type="scientific">Parvularcula marina</name>
    <dbReference type="NCBI Taxonomy" id="2292771"/>
    <lineage>
        <taxon>Bacteria</taxon>
        <taxon>Pseudomonadati</taxon>
        <taxon>Pseudomonadota</taxon>
        <taxon>Alphaproteobacteria</taxon>
        <taxon>Parvularculales</taxon>
        <taxon>Parvularculaceae</taxon>
        <taxon>Parvularcula</taxon>
    </lineage>
</organism>
<dbReference type="InterPro" id="IPR036977">
    <property type="entry name" value="DNA_primase_Znf_CHC2"/>
</dbReference>
<evidence type="ECO:0000256" key="1">
    <source>
        <dbReference type="ARBA" id="ARBA00022478"/>
    </source>
</evidence>
<evidence type="ECO:0000256" key="8">
    <source>
        <dbReference type="ARBA" id="ARBA00022833"/>
    </source>
</evidence>
<dbReference type="GO" id="GO:1990077">
    <property type="term" value="C:primosome complex"/>
    <property type="evidence" value="ECO:0007669"/>
    <property type="project" value="UniProtKB-KW"/>
</dbReference>
<dbReference type="AlphaFoldDB" id="A0A371REK5"/>
<evidence type="ECO:0000256" key="11">
    <source>
        <dbReference type="ARBA" id="ARBA00023163"/>
    </source>
</evidence>
<comment type="subunit">
    <text evidence="12">Monomer. Interacts with DnaB.</text>
</comment>
<keyword evidence="7" id="KW-0863">Zinc-finger</keyword>
<keyword evidence="10 12" id="KW-0238">DNA-binding</keyword>
<dbReference type="InterPro" id="IPR002694">
    <property type="entry name" value="Znf_CHC2"/>
</dbReference>